<sequence>MIVDLYLKHNIPTVFAVRLAFMHLYKQIQLEIADPEQVEEMMFNIFNNEELYSEFQKDDLLWGRLSSFEKYIKKFVVY</sequence>
<dbReference type="RefSeq" id="WP_211740977.1">
    <property type="nucleotide sequence ID" value="NZ_JAGXBY010000001.1"/>
</dbReference>
<reference evidence="1 2" key="1">
    <citation type="submission" date="2021-05" db="EMBL/GenBank/DDBJ databases">
        <title>Ornithinibacillus massiliensis sp. nov.</title>
        <authorList>
            <person name="Iwaza R."/>
            <person name="Lagier J.-C."/>
            <person name="Raoult D."/>
        </authorList>
    </citation>
    <scope>NUCLEOTIDE SEQUENCE [LARGE SCALE GENOMIC DNA]</scope>
    <source>
        <strain evidence="1 2">Marseille-P3601</strain>
    </source>
</reference>
<organism evidence="1 2">
    <name type="scientific">Ornithinibacillus massiliensis</name>
    <dbReference type="NCBI Taxonomy" id="1944633"/>
    <lineage>
        <taxon>Bacteria</taxon>
        <taxon>Bacillati</taxon>
        <taxon>Bacillota</taxon>
        <taxon>Bacilli</taxon>
        <taxon>Bacillales</taxon>
        <taxon>Bacillaceae</taxon>
        <taxon>Ornithinibacillus</taxon>
    </lineage>
</organism>
<proteinExistence type="predicted"/>
<dbReference type="EMBL" id="JAGXBY010000001">
    <property type="protein sequence ID" value="MBS3678933.1"/>
    <property type="molecule type" value="Genomic_DNA"/>
</dbReference>
<evidence type="ECO:0000313" key="2">
    <source>
        <dbReference type="Proteomes" id="UP000681870"/>
    </source>
</evidence>
<gene>
    <name evidence="1" type="ORF">KGF86_01775</name>
</gene>
<evidence type="ECO:0000313" key="1">
    <source>
        <dbReference type="EMBL" id="MBS3678933.1"/>
    </source>
</evidence>
<dbReference type="Proteomes" id="UP000681870">
    <property type="component" value="Unassembled WGS sequence"/>
</dbReference>
<protein>
    <submittedName>
        <fullName evidence="1">Uncharacterized protein</fullName>
    </submittedName>
</protein>
<comment type="caution">
    <text evidence="1">The sequence shown here is derived from an EMBL/GenBank/DDBJ whole genome shotgun (WGS) entry which is preliminary data.</text>
</comment>
<accession>A0ABS5MAX0</accession>
<name>A0ABS5MAX0_9BACI</name>
<keyword evidence="2" id="KW-1185">Reference proteome</keyword>